<accession>A0ABD3E7K9</accession>
<evidence type="ECO:0000256" key="1">
    <source>
        <dbReference type="ARBA" id="ARBA00004123"/>
    </source>
</evidence>
<comment type="caution">
    <text evidence="7">The sequence shown here is derived from an EMBL/GenBank/DDBJ whole genome shotgun (WGS) entry which is preliminary data.</text>
</comment>
<sequence>MGDISSDNNLLTKTTSTPQAPHLLPEEEGDKIVGGDPVVWATFNNNLQLVQSMLDQNSILIQQVNENHKSNIHENMTTQHVNENQKSEIHENMMKNVSLIQEINRNINKVASLYSDMTANFSDAIHQKSTTDEVEVNSSDEHKK</sequence>
<dbReference type="GO" id="GO:0048511">
    <property type="term" value="P:rhythmic process"/>
    <property type="evidence" value="ECO:0007669"/>
    <property type="project" value="UniProtKB-KW"/>
</dbReference>
<evidence type="ECO:0000259" key="6">
    <source>
        <dbReference type="Pfam" id="PF07011"/>
    </source>
</evidence>
<evidence type="ECO:0000313" key="7">
    <source>
        <dbReference type="EMBL" id="KAL3650262.1"/>
    </source>
</evidence>
<dbReference type="Proteomes" id="UP001632038">
    <property type="component" value="Unassembled WGS sequence"/>
</dbReference>
<keyword evidence="4" id="KW-0539">Nucleus</keyword>
<dbReference type="PANTHER" id="PTHR33469:SF5">
    <property type="entry name" value="PROTEIN EARLY FLOWERING 4"/>
    <property type="match status" value="1"/>
</dbReference>
<evidence type="ECO:0000256" key="5">
    <source>
        <dbReference type="SAM" id="MobiDB-lite"/>
    </source>
</evidence>
<evidence type="ECO:0000256" key="4">
    <source>
        <dbReference type="ARBA" id="ARBA00023242"/>
    </source>
</evidence>
<dbReference type="InterPro" id="IPR040462">
    <property type="entry name" value="EARLY_FLOWERING_4"/>
</dbReference>
<evidence type="ECO:0000256" key="3">
    <source>
        <dbReference type="ARBA" id="ARBA00023108"/>
    </source>
</evidence>
<proteinExistence type="inferred from homology"/>
<comment type="subcellular location">
    <subcellularLocation>
        <location evidence="1">Nucleus</location>
    </subcellularLocation>
</comment>
<feature type="domain" description="Protein EARLY FLOWERING 4" evidence="6">
    <location>
        <begin position="79"/>
        <end position="132"/>
    </location>
</feature>
<comment type="similarity">
    <text evidence="2">Belongs to the EARLY FLOWERING 4 family.</text>
</comment>
<feature type="region of interest" description="Disordered" evidence="5">
    <location>
        <begin position="1"/>
        <end position="27"/>
    </location>
</feature>
<name>A0ABD3E7K9_9LAMI</name>
<gene>
    <name evidence="7" type="ORF">CASFOL_006665</name>
</gene>
<dbReference type="EMBL" id="JAVIJP010000007">
    <property type="protein sequence ID" value="KAL3650262.1"/>
    <property type="molecule type" value="Genomic_DNA"/>
</dbReference>
<evidence type="ECO:0000256" key="2">
    <source>
        <dbReference type="ARBA" id="ARBA00009514"/>
    </source>
</evidence>
<dbReference type="InterPro" id="IPR009741">
    <property type="entry name" value="EARLY_FLOWERING_4_dom"/>
</dbReference>
<dbReference type="GO" id="GO:0005634">
    <property type="term" value="C:nucleus"/>
    <property type="evidence" value="ECO:0007669"/>
    <property type="project" value="UniProtKB-SubCell"/>
</dbReference>
<organism evidence="7 8">
    <name type="scientific">Castilleja foliolosa</name>
    <dbReference type="NCBI Taxonomy" id="1961234"/>
    <lineage>
        <taxon>Eukaryota</taxon>
        <taxon>Viridiplantae</taxon>
        <taxon>Streptophyta</taxon>
        <taxon>Embryophyta</taxon>
        <taxon>Tracheophyta</taxon>
        <taxon>Spermatophyta</taxon>
        <taxon>Magnoliopsida</taxon>
        <taxon>eudicotyledons</taxon>
        <taxon>Gunneridae</taxon>
        <taxon>Pentapetalae</taxon>
        <taxon>asterids</taxon>
        <taxon>lamiids</taxon>
        <taxon>Lamiales</taxon>
        <taxon>Orobanchaceae</taxon>
        <taxon>Pedicularideae</taxon>
        <taxon>Castillejinae</taxon>
        <taxon>Castilleja</taxon>
    </lineage>
</organism>
<keyword evidence="3" id="KW-0090">Biological rhythms</keyword>
<dbReference type="Pfam" id="PF07011">
    <property type="entry name" value="Elf4"/>
    <property type="match status" value="2"/>
</dbReference>
<feature type="domain" description="Protein EARLY FLOWERING 4" evidence="6">
    <location>
        <begin position="36"/>
        <end position="77"/>
    </location>
</feature>
<evidence type="ECO:0000313" key="8">
    <source>
        <dbReference type="Proteomes" id="UP001632038"/>
    </source>
</evidence>
<dbReference type="PANTHER" id="PTHR33469">
    <property type="entry name" value="PROTEIN ELF4-LIKE 4"/>
    <property type="match status" value="1"/>
</dbReference>
<feature type="compositionally biased region" description="Polar residues" evidence="5">
    <location>
        <begin position="1"/>
        <end position="19"/>
    </location>
</feature>
<dbReference type="AlphaFoldDB" id="A0ABD3E7K9"/>
<keyword evidence="8" id="KW-1185">Reference proteome</keyword>
<protein>
    <recommendedName>
        <fullName evidence="6">Protein EARLY FLOWERING 4 domain-containing protein</fullName>
    </recommendedName>
</protein>
<reference evidence="8" key="1">
    <citation type="journal article" date="2024" name="IScience">
        <title>Strigolactones Initiate the Formation of Haustorium-like Structures in Castilleja.</title>
        <authorList>
            <person name="Buerger M."/>
            <person name="Peterson D."/>
            <person name="Chory J."/>
        </authorList>
    </citation>
    <scope>NUCLEOTIDE SEQUENCE [LARGE SCALE GENOMIC DNA]</scope>
</reference>